<organism evidence="4 5">
    <name type="scientific">Cyclotella cryptica</name>
    <dbReference type="NCBI Taxonomy" id="29204"/>
    <lineage>
        <taxon>Eukaryota</taxon>
        <taxon>Sar</taxon>
        <taxon>Stramenopiles</taxon>
        <taxon>Ochrophyta</taxon>
        <taxon>Bacillariophyta</taxon>
        <taxon>Coscinodiscophyceae</taxon>
        <taxon>Thalassiosirophycidae</taxon>
        <taxon>Stephanodiscales</taxon>
        <taxon>Stephanodiscaceae</taxon>
        <taxon>Cyclotella</taxon>
    </lineage>
</organism>
<gene>
    <name evidence="4" type="ORF">HJC23_002558</name>
</gene>
<dbReference type="PANTHER" id="PTHR43540">
    <property type="entry name" value="PEROXYUREIDOACRYLATE/UREIDOACRYLATE AMIDOHYDROLASE-RELATED"/>
    <property type="match status" value="1"/>
</dbReference>
<proteinExistence type="inferred from homology"/>
<sequence>MSNRISSAKRNYDELKIDGPPLFKQGSILDNFASPKKKIHSTFCPPLNSSRTALLIVDVQPEYWSECPAVRKDFPDFPSRVSSLVHNCREQNLKRIIWVRASYDYEHSPWLHQFARLHQGRIPPVVKPSSEWEDFATPLDSEIVITKTSWSSTSGGTGLLEILENDDIESVLVCGLITSVCVQHSAFGVFEAGFRTILVTDACADRGLERHKAALALYGDYMYELRTVDSLHSELQSNTEVASLSMPFVDGIAEEKNLALVKSKSDGSLTSATSNTDTISTVDGADEFNAY</sequence>
<protein>
    <recommendedName>
        <fullName evidence="3">Isochorismatase-like domain-containing protein</fullName>
    </recommendedName>
</protein>
<dbReference type="GO" id="GO:0016787">
    <property type="term" value="F:hydrolase activity"/>
    <property type="evidence" value="ECO:0007669"/>
    <property type="project" value="UniProtKB-KW"/>
</dbReference>
<evidence type="ECO:0000256" key="1">
    <source>
        <dbReference type="ARBA" id="ARBA00006336"/>
    </source>
</evidence>
<accession>A0ABD3QVT3</accession>
<dbReference type="InterPro" id="IPR000868">
    <property type="entry name" value="Isochorismatase-like_dom"/>
</dbReference>
<dbReference type="EMBL" id="JABMIG020000007">
    <property type="protein sequence ID" value="KAL3804519.1"/>
    <property type="molecule type" value="Genomic_DNA"/>
</dbReference>
<comment type="similarity">
    <text evidence="1">Belongs to the isochorismatase family.</text>
</comment>
<keyword evidence="2" id="KW-0378">Hydrolase</keyword>
<dbReference type="Proteomes" id="UP001516023">
    <property type="component" value="Unassembled WGS sequence"/>
</dbReference>
<dbReference type="InterPro" id="IPR036380">
    <property type="entry name" value="Isochorismatase-like_sf"/>
</dbReference>
<dbReference type="Gene3D" id="3.40.50.850">
    <property type="entry name" value="Isochorismatase-like"/>
    <property type="match status" value="1"/>
</dbReference>
<dbReference type="Pfam" id="PF00857">
    <property type="entry name" value="Isochorismatase"/>
    <property type="match status" value="1"/>
</dbReference>
<reference evidence="4 5" key="1">
    <citation type="journal article" date="2020" name="G3 (Bethesda)">
        <title>Improved Reference Genome for Cyclotella cryptica CCMP332, a Model for Cell Wall Morphogenesis, Salinity Adaptation, and Lipid Production in Diatoms (Bacillariophyta).</title>
        <authorList>
            <person name="Roberts W.R."/>
            <person name="Downey K.M."/>
            <person name="Ruck E.C."/>
            <person name="Traller J.C."/>
            <person name="Alverson A.J."/>
        </authorList>
    </citation>
    <scope>NUCLEOTIDE SEQUENCE [LARGE SCALE GENOMIC DNA]</scope>
    <source>
        <strain evidence="4 5">CCMP332</strain>
    </source>
</reference>
<name>A0ABD3QVT3_9STRA</name>
<dbReference type="PANTHER" id="PTHR43540:SF1">
    <property type="entry name" value="ISOCHORISMATASE HYDROLASE"/>
    <property type="match status" value="1"/>
</dbReference>
<evidence type="ECO:0000313" key="4">
    <source>
        <dbReference type="EMBL" id="KAL3804519.1"/>
    </source>
</evidence>
<dbReference type="InterPro" id="IPR050272">
    <property type="entry name" value="Isochorismatase-like_hydrls"/>
</dbReference>
<evidence type="ECO:0000259" key="3">
    <source>
        <dbReference type="Pfam" id="PF00857"/>
    </source>
</evidence>
<dbReference type="CDD" id="cd00431">
    <property type="entry name" value="cysteine_hydrolases"/>
    <property type="match status" value="1"/>
</dbReference>
<comment type="caution">
    <text evidence="4">The sequence shown here is derived from an EMBL/GenBank/DDBJ whole genome shotgun (WGS) entry which is preliminary data.</text>
</comment>
<feature type="domain" description="Isochorismatase-like" evidence="3">
    <location>
        <begin position="52"/>
        <end position="226"/>
    </location>
</feature>
<dbReference type="SUPFAM" id="SSF52499">
    <property type="entry name" value="Isochorismatase-like hydrolases"/>
    <property type="match status" value="1"/>
</dbReference>
<evidence type="ECO:0000256" key="2">
    <source>
        <dbReference type="ARBA" id="ARBA00022801"/>
    </source>
</evidence>
<dbReference type="AlphaFoldDB" id="A0ABD3QVT3"/>
<keyword evidence="5" id="KW-1185">Reference proteome</keyword>
<evidence type="ECO:0000313" key="5">
    <source>
        <dbReference type="Proteomes" id="UP001516023"/>
    </source>
</evidence>